<evidence type="ECO:0000256" key="1">
    <source>
        <dbReference type="SAM" id="MobiDB-lite"/>
    </source>
</evidence>
<reference evidence="4" key="1">
    <citation type="journal article" date="2019" name="Int. J. Syst. Evol. Microbiol.">
        <title>The Global Catalogue of Microorganisms (GCM) 10K type strain sequencing project: providing services to taxonomists for standard genome sequencing and annotation.</title>
        <authorList>
            <consortium name="The Broad Institute Genomics Platform"/>
            <consortium name="The Broad Institute Genome Sequencing Center for Infectious Disease"/>
            <person name="Wu L."/>
            <person name="Ma J."/>
        </authorList>
    </citation>
    <scope>NUCLEOTIDE SEQUENCE [LARGE SCALE GENOMIC DNA]</scope>
    <source>
        <strain evidence="4">SYNS20</strain>
    </source>
</reference>
<evidence type="ECO:0000313" key="3">
    <source>
        <dbReference type="EMBL" id="MFC7306488.1"/>
    </source>
</evidence>
<dbReference type="EMBL" id="JBHTCF010000008">
    <property type="protein sequence ID" value="MFC7306488.1"/>
    <property type="molecule type" value="Genomic_DNA"/>
</dbReference>
<organism evidence="3 4">
    <name type="scientific">Streptomyces monticola</name>
    <dbReference type="NCBI Taxonomy" id="2666263"/>
    <lineage>
        <taxon>Bacteria</taxon>
        <taxon>Bacillati</taxon>
        <taxon>Actinomycetota</taxon>
        <taxon>Actinomycetes</taxon>
        <taxon>Kitasatosporales</taxon>
        <taxon>Streptomycetaceae</taxon>
        <taxon>Streptomyces</taxon>
    </lineage>
</organism>
<feature type="region of interest" description="Disordered" evidence="1">
    <location>
        <begin position="118"/>
        <end position="139"/>
    </location>
</feature>
<name>A0ABW2JM45_9ACTN</name>
<keyword evidence="2" id="KW-0732">Signal</keyword>
<evidence type="ECO:0000313" key="4">
    <source>
        <dbReference type="Proteomes" id="UP001596523"/>
    </source>
</evidence>
<sequence length="139" mass="14897">MRRHGPHRTATFALFAALLAPAVLSGCTDAGGAAGSSPSPRATSDTEICVNLVSYWAKQVLDDRADSGRDFMQKGLSNGQNNILIAAVAAAEAEKKRHGTAAAHKVIDRQVKRKCAERYRHGKPSEGIWRDPTPSSTSR</sequence>
<dbReference type="Proteomes" id="UP001596523">
    <property type="component" value="Unassembled WGS sequence"/>
</dbReference>
<accession>A0ABW2JM45</accession>
<evidence type="ECO:0008006" key="5">
    <source>
        <dbReference type="Google" id="ProtNLM"/>
    </source>
</evidence>
<keyword evidence="4" id="KW-1185">Reference proteome</keyword>
<feature type="chain" id="PRO_5047501459" description="Lipoprotein" evidence="2">
    <location>
        <begin position="26"/>
        <end position="139"/>
    </location>
</feature>
<proteinExistence type="predicted"/>
<evidence type="ECO:0000256" key="2">
    <source>
        <dbReference type="SAM" id="SignalP"/>
    </source>
</evidence>
<dbReference type="PROSITE" id="PS51257">
    <property type="entry name" value="PROKAR_LIPOPROTEIN"/>
    <property type="match status" value="1"/>
</dbReference>
<gene>
    <name evidence="3" type="ORF">ACFQVC_19960</name>
</gene>
<feature type="signal peptide" evidence="2">
    <location>
        <begin position="1"/>
        <end position="25"/>
    </location>
</feature>
<dbReference type="RefSeq" id="WP_381831850.1">
    <property type="nucleotide sequence ID" value="NZ_JBHTCF010000008.1"/>
</dbReference>
<comment type="caution">
    <text evidence="3">The sequence shown here is derived from an EMBL/GenBank/DDBJ whole genome shotgun (WGS) entry which is preliminary data.</text>
</comment>
<protein>
    <recommendedName>
        <fullName evidence="5">Lipoprotein</fullName>
    </recommendedName>
</protein>